<feature type="transmembrane region" description="Helical" evidence="1">
    <location>
        <begin position="128"/>
        <end position="154"/>
    </location>
</feature>
<dbReference type="RefSeq" id="WP_150440689.1">
    <property type="nucleotide sequence ID" value="NZ_VYKL01000021.1"/>
</dbReference>
<keyword evidence="3" id="KW-1185">Reference proteome</keyword>
<evidence type="ECO:0000313" key="2">
    <source>
        <dbReference type="EMBL" id="KAA9022897.1"/>
    </source>
</evidence>
<feature type="transmembrane region" description="Helical" evidence="1">
    <location>
        <begin position="36"/>
        <end position="56"/>
    </location>
</feature>
<comment type="caution">
    <text evidence="2">The sequence shown here is derived from an EMBL/GenBank/DDBJ whole genome shotgun (WGS) entry which is preliminary data.</text>
</comment>
<dbReference type="InterPro" id="IPR048147">
    <property type="entry name" value="CBO0543-like"/>
</dbReference>
<feature type="transmembrane region" description="Helical" evidence="1">
    <location>
        <begin position="61"/>
        <end position="77"/>
    </location>
</feature>
<name>A0A5J5HSA4_9BACI</name>
<dbReference type="OrthoDB" id="2591789at2"/>
<gene>
    <name evidence="2" type="ORF">F4V44_14240</name>
</gene>
<keyword evidence="1" id="KW-1133">Transmembrane helix</keyword>
<feature type="transmembrane region" description="Helical" evidence="1">
    <location>
        <begin position="97"/>
        <end position="116"/>
    </location>
</feature>
<evidence type="ECO:0000256" key="1">
    <source>
        <dbReference type="SAM" id="Phobius"/>
    </source>
</evidence>
<protein>
    <submittedName>
        <fullName evidence="2">Uncharacterized protein</fullName>
    </submittedName>
</protein>
<feature type="transmembrane region" description="Helical" evidence="1">
    <location>
        <begin position="160"/>
        <end position="184"/>
    </location>
</feature>
<keyword evidence="1" id="KW-0472">Membrane</keyword>
<dbReference type="Proteomes" id="UP000326671">
    <property type="component" value="Unassembled WGS sequence"/>
</dbReference>
<keyword evidence="1" id="KW-0812">Transmembrane</keyword>
<dbReference type="AlphaFoldDB" id="A0A5J5HSA4"/>
<organism evidence="2 3">
    <name type="scientific">Niallia endozanthoxylica</name>
    <dbReference type="NCBI Taxonomy" id="2036016"/>
    <lineage>
        <taxon>Bacteria</taxon>
        <taxon>Bacillati</taxon>
        <taxon>Bacillota</taxon>
        <taxon>Bacilli</taxon>
        <taxon>Bacillales</taxon>
        <taxon>Bacillaceae</taxon>
        <taxon>Niallia</taxon>
    </lineage>
</organism>
<sequence>MEKGQLEIIEKILKAEIEQNTRLMNYWQEFSNFSNWQFWVVLAMFVLPLIVLILFIDRKKVFHLGFYGYSVHVFFTYTDVIGTERGIWIYPYKLLPLLPSSITLDASFVPVAYILLYQYTLNRKKNYYFWMLLLCITFAFFLKPLMVGIGLFHFHDKENFLLLFVGYVFVALISKWLTDFFIFLSKTTKWSLYNKNIDR</sequence>
<dbReference type="EMBL" id="VYKL01000021">
    <property type="protein sequence ID" value="KAA9022897.1"/>
    <property type="molecule type" value="Genomic_DNA"/>
</dbReference>
<accession>A0A5J5HSA4</accession>
<reference evidence="2 3" key="1">
    <citation type="submission" date="2019-09" db="EMBL/GenBank/DDBJ databases">
        <title>Whole genome sequences of isolates from the Mars Exploration Rovers.</title>
        <authorList>
            <person name="Seuylemezian A."/>
            <person name="Vaishampayan P."/>
        </authorList>
    </citation>
    <scope>NUCLEOTIDE SEQUENCE [LARGE SCALE GENOMIC DNA]</scope>
    <source>
        <strain evidence="2 3">MER_TA_151</strain>
    </source>
</reference>
<evidence type="ECO:0000313" key="3">
    <source>
        <dbReference type="Proteomes" id="UP000326671"/>
    </source>
</evidence>
<dbReference type="NCBIfam" id="NF041644">
    <property type="entry name" value="CBO0543_fam"/>
    <property type="match status" value="1"/>
</dbReference>
<proteinExistence type="predicted"/>